<protein>
    <submittedName>
        <fullName evidence="2">Reverse transcriptase domain-containing protein</fullName>
    </submittedName>
</protein>
<feature type="non-terminal residue" evidence="2">
    <location>
        <position position="1"/>
    </location>
</feature>
<reference evidence="2 3" key="1">
    <citation type="submission" date="2024-03" db="EMBL/GenBank/DDBJ databases">
        <title>Human intestinal bacterial collection.</title>
        <authorList>
            <person name="Pauvert C."/>
            <person name="Hitch T.C.A."/>
            <person name="Clavel T."/>
        </authorList>
    </citation>
    <scope>NUCLEOTIDE SEQUENCE [LARGE SCALE GENOMIC DNA]</scope>
    <source>
        <strain evidence="2 3">CLA-AA-H81</strain>
    </source>
</reference>
<keyword evidence="2" id="KW-0808">Transferase</keyword>
<keyword evidence="2" id="KW-0548">Nucleotidyltransferase</keyword>
<dbReference type="GO" id="GO:0003964">
    <property type="term" value="F:RNA-directed DNA polymerase activity"/>
    <property type="evidence" value="ECO:0007669"/>
    <property type="project" value="UniProtKB-KW"/>
</dbReference>
<dbReference type="Pfam" id="PF00078">
    <property type="entry name" value="RVT_1"/>
    <property type="match status" value="1"/>
</dbReference>
<dbReference type="EMBL" id="JBBMEU010000140">
    <property type="protein sequence ID" value="MEQ2423313.1"/>
    <property type="molecule type" value="Genomic_DNA"/>
</dbReference>
<dbReference type="InterPro" id="IPR000477">
    <property type="entry name" value="RT_dom"/>
</dbReference>
<dbReference type="Proteomes" id="UP001433088">
    <property type="component" value="Unassembled WGS sequence"/>
</dbReference>
<organism evidence="2 3">
    <name type="scientific">Megasphaera intestinihominis</name>
    <dbReference type="NCBI Taxonomy" id="3133159"/>
    <lineage>
        <taxon>Bacteria</taxon>
        <taxon>Bacillati</taxon>
        <taxon>Bacillota</taxon>
        <taxon>Negativicutes</taxon>
        <taxon>Veillonellales</taxon>
        <taxon>Veillonellaceae</taxon>
        <taxon>Megasphaera</taxon>
    </lineage>
</organism>
<keyword evidence="3" id="KW-1185">Reference proteome</keyword>
<keyword evidence="2" id="KW-0695">RNA-directed DNA polymerase</keyword>
<evidence type="ECO:0000313" key="2">
    <source>
        <dbReference type="EMBL" id="MEQ2423313.1"/>
    </source>
</evidence>
<sequence length="248" mass="29294">GVKMIRGYILADIRAARYARSHRRHYTPKCKYFVKLDVRHCYQSIDRALFMELFAHDCGNDDILYLWRSLLKSYEKANGCTGFLIGALPSQWAAQFILSFLYRKGICLSGVNHMVMFMDDMLLMGSNRRKLKRAAETLSRYAEAALHLQIKPNWHVKKLANEPIDMMGFVIRYNGKITIRAKNFIHARRMLLRKQRAPLVYNQAKRLASYKGYFKYSDCRKLRKEMKLKSAFEQAQKIISEHERRKRK</sequence>
<feature type="domain" description="Reverse transcriptase" evidence="1">
    <location>
        <begin position="1"/>
        <end position="171"/>
    </location>
</feature>
<accession>A0ABV1CYU3</accession>
<comment type="caution">
    <text evidence="2">The sequence shown here is derived from an EMBL/GenBank/DDBJ whole genome shotgun (WGS) entry which is preliminary data.</text>
</comment>
<proteinExistence type="predicted"/>
<name>A0ABV1CYU3_9FIRM</name>
<evidence type="ECO:0000259" key="1">
    <source>
        <dbReference type="PROSITE" id="PS50878"/>
    </source>
</evidence>
<gene>
    <name evidence="2" type="ORF">WMO23_11335</name>
</gene>
<dbReference type="RefSeq" id="WP_349174127.1">
    <property type="nucleotide sequence ID" value="NZ_JBBMEU010000140.1"/>
</dbReference>
<evidence type="ECO:0000313" key="3">
    <source>
        <dbReference type="Proteomes" id="UP001433088"/>
    </source>
</evidence>
<dbReference type="PROSITE" id="PS50878">
    <property type="entry name" value="RT_POL"/>
    <property type="match status" value="1"/>
</dbReference>